<dbReference type="CDD" id="cd17291">
    <property type="entry name" value="RMtype1_S_MgeORF438P-TRD-CR_like"/>
    <property type="match status" value="1"/>
</dbReference>
<evidence type="ECO:0000256" key="1">
    <source>
        <dbReference type="ARBA" id="ARBA00010923"/>
    </source>
</evidence>
<dbReference type="Proteomes" id="UP000285274">
    <property type="component" value="Unassembled WGS sequence"/>
</dbReference>
<comment type="similarity">
    <text evidence="1">Belongs to the type-I restriction system S methylase family.</text>
</comment>
<dbReference type="Pfam" id="PF01420">
    <property type="entry name" value="Methylase_S"/>
    <property type="match status" value="2"/>
</dbReference>
<dbReference type="InterPro" id="IPR000055">
    <property type="entry name" value="Restrct_endonuc_typeI_TRD"/>
</dbReference>
<dbReference type="Proteomes" id="UP000284651">
    <property type="component" value="Unassembled WGS sequence"/>
</dbReference>
<gene>
    <name evidence="6" type="ORF">DWV56_12150</name>
    <name evidence="5" type="ORF">DWX92_11245</name>
</gene>
<dbReference type="PANTHER" id="PTHR30408:SF12">
    <property type="entry name" value="TYPE I RESTRICTION ENZYME MJAVIII SPECIFICITY SUBUNIT"/>
    <property type="match status" value="1"/>
</dbReference>
<evidence type="ECO:0000259" key="4">
    <source>
        <dbReference type="Pfam" id="PF01420"/>
    </source>
</evidence>
<proteinExistence type="inferred from homology"/>
<evidence type="ECO:0000313" key="7">
    <source>
        <dbReference type="Proteomes" id="UP000284651"/>
    </source>
</evidence>
<evidence type="ECO:0000313" key="5">
    <source>
        <dbReference type="EMBL" id="RGS44214.1"/>
    </source>
</evidence>
<dbReference type="EMBL" id="QRVM01000078">
    <property type="protein sequence ID" value="RGS44214.1"/>
    <property type="molecule type" value="Genomic_DNA"/>
</dbReference>
<evidence type="ECO:0000256" key="2">
    <source>
        <dbReference type="ARBA" id="ARBA00022747"/>
    </source>
</evidence>
<dbReference type="Gene3D" id="3.90.220.20">
    <property type="entry name" value="DNA methylase specificity domains"/>
    <property type="match status" value="2"/>
</dbReference>
<protein>
    <recommendedName>
        <fullName evidence="4">Type I restriction modification DNA specificity domain-containing protein</fullName>
    </recommendedName>
</protein>
<dbReference type="InterPro" id="IPR052021">
    <property type="entry name" value="Type-I_RS_S_subunit"/>
</dbReference>
<evidence type="ECO:0000313" key="6">
    <source>
        <dbReference type="EMBL" id="RGW71804.1"/>
    </source>
</evidence>
<evidence type="ECO:0000256" key="3">
    <source>
        <dbReference type="ARBA" id="ARBA00023125"/>
    </source>
</evidence>
<dbReference type="GO" id="GO:0009307">
    <property type="term" value="P:DNA restriction-modification system"/>
    <property type="evidence" value="ECO:0007669"/>
    <property type="project" value="UniProtKB-KW"/>
</dbReference>
<dbReference type="GO" id="GO:0003677">
    <property type="term" value="F:DNA binding"/>
    <property type="evidence" value="ECO:0007669"/>
    <property type="project" value="UniProtKB-KW"/>
</dbReference>
<feature type="domain" description="Type I restriction modification DNA specificity" evidence="4">
    <location>
        <begin position="277"/>
        <end position="419"/>
    </location>
</feature>
<organism evidence="5 8">
    <name type="scientific">Holdemanella biformis</name>
    <dbReference type="NCBI Taxonomy" id="1735"/>
    <lineage>
        <taxon>Bacteria</taxon>
        <taxon>Bacillati</taxon>
        <taxon>Bacillota</taxon>
        <taxon>Erysipelotrichia</taxon>
        <taxon>Erysipelotrichales</taxon>
        <taxon>Erysipelotrichaceae</taxon>
        <taxon>Holdemanella</taxon>
    </lineage>
</organism>
<dbReference type="SUPFAM" id="SSF116734">
    <property type="entry name" value="DNA methylase specificity domain"/>
    <property type="match status" value="2"/>
</dbReference>
<dbReference type="AlphaFoldDB" id="A0A412IVT2"/>
<sequence length="448" mass="51282">MKLTSNSLQSISNSNNLRMGLSYAKESHALFFERFSSHCAERIKDVFFVEKGTSITEAQTEDGDIPVVAGGKDMAYFHNVSNRPKGCITISASGANSGYVNYWDIPIWASDCITLRSKNEKKYSTKFLYHILRIIQDDVYLLQKGSDQPHVYGSDVKYIKIPPISTEQQTRILIDIRTLEEKIFTLHAEIKSESSIIDSVFSREFGWNYNGFNAQRSKKNYWVKPSNFSSNIDLRFSAKFHRNSGAFVMDELKKTTTKKIKHFLSEPIVLGASVSPSDYDDEGNYRYISMATIKNWKFDFDSANVVSDVYSEVKSAKSVKKNDIILARSGEGTIGKVALIQDDNLKGIFADFTMRIRLKDYNPEFAYYYFRTTYFQYLIEIYKKGLGNNTNIFPIVVREFPLIDIPVYEQERIVAEIHAEIDKQEKLKAGISDIQQQIDQIIEGCISK</sequence>
<keyword evidence="3" id="KW-0238">DNA-binding</keyword>
<dbReference type="RefSeq" id="WP_118320662.1">
    <property type="nucleotide sequence ID" value="NZ_QRVM01000078.1"/>
</dbReference>
<feature type="domain" description="Type I restriction modification DNA specificity" evidence="4">
    <location>
        <begin position="42"/>
        <end position="192"/>
    </location>
</feature>
<evidence type="ECO:0000313" key="8">
    <source>
        <dbReference type="Proteomes" id="UP000285274"/>
    </source>
</evidence>
<name>A0A412IVT2_9FIRM</name>
<reference evidence="7 8" key="1">
    <citation type="submission" date="2018-08" db="EMBL/GenBank/DDBJ databases">
        <title>A genome reference for cultivated species of the human gut microbiota.</title>
        <authorList>
            <person name="Zou Y."/>
            <person name="Xue W."/>
            <person name="Luo G."/>
        </authorList>
    </citation>
    <scope>NUCLEOTIDE SEQUENCE [LARGE SCALE GENOMIC DNA]</scope>
    <source>
        <strain evidence="6 7">AF10-31</strain>
        <strain evidence="5 8">AF22-10AC</strain>
    </source>
</reference>
<dbReference type="EMBL" id="QSAT01000066">
    <property type="protein sequence ID" value="RGW71804.1"/>
    <property type="molecule type" value="Genomic_DNA"/>
</dbReference>
<dbReference type="PANTHER" id="PTHR30408">
    <property type="entry name" value="TYPE-1 RESTRICTION ENZYME ECOKI SPECIFICITY PROTEIN"/>
    <property type="match status" value="1"/>
</dbReference>
<dbReference type="InterPro" id="IPR044946">
    <property type="entry name" value="Restrct_endonuc_typeI_TRD_sf"/>
</dbReference>
<accession>A0A412IVT2</accession>
<comment type="caution">
    <text evidence="5">The sequence shown here is derived from an EMBL/GenBank/DDBJ whole genome shotgun (WGS) entry which is preliminary data.</text>
</comment>
<keyword evidence="2" id="KW-0680">Restriction system</keyword>